<dbReference type="PANTHER" id="PTHR24421:SF10">
    <property type="entry name" value="NITRATE_NITRITE SENSOR PROTEIN NARQ"/>
    <property type="match status" value="1"/>
</dbReference>
<dbReference type="EMBL" id="SNYN01000001">
    <property type="protein sequence ID" value="TDQ55027.1"/>
    <property type="molecule type" value="Genomic_DNA"/>
</dbReference>
<dbReference type="InterPro" id="IPR011712">
    <property type="entry name" value="Sig_transdc_His_kin_sub3_dim/P"/>
</dbReference>
<dbReference type="EC" id="2.7.13.3" evidence="2"/>
<feature type="compositionally biased region" description="Low complexity" evidence="9">
    <location>
        <begin position="406"/>
        <end position="421"/>
    </location>
</feature>
<organism evidence="12 13">
    <name type="scientific">Actinorugispora endophytica</name>
    <dbReference type="NCBI Taxonomy" id="1605990"/>
    <lineage>
        <taxon>Bacteria</taxon>
        <taxon>Bacillati</taxon>
        <taxon>Actinomycetota</taxon>
        <taxon>Actinomycetes</taxon>
        <taxon>Streptosporangiales</taxon>
        <taxon>Nocardiopsidaceae</taxon>
        <taxon>Actinorugispora</taxon>
    </lineage>
</organism>
<feature type="transmembrane region" description="Helical" evidence="10">
    <location>
        <begin position="113"/>
        <end position="131"/>
    </location>
</feature>
<dbReference type="GO" id="GO:0005524">
    <property type="term" value="F:ATP binding"/>
    <property type="evidence" value="ECO:0007669"/>
    <property type="project" value="UniProtKB-KW"/>
</dbReference>
<keyword evidence="8" id="KW-0902">Two-component regulatory system</keyword>
<dbReference type="GO" id="GO:0000155">
    <property type="term" value="F:phosphorelay sensor kinase activity"/>
    <property type="evidence" value="ECO:0007669"/>
    <property type="project" value="InterPro"/>
</dbReference>
<dbReference type="Pfam" id="PF02518">
    <property type="entry name" value="HATPase_c"/>
    <property type="match status" value="1"/>
</dbReference>
<feature type="domain" description="Histidine kinase/HSP90-like ATPase" evidence="11">
    <location>
        <begin position="308"/>
        <end position="405"/>
    </location>
</feature>
<dbReference type="InterPro" id="IPR003594">
    <property type="entry name" value="HATPase_dom"/>
</dbReference>
<evidence type="ECO:0000256" key="2">
    <source>
        <dbReference type="ARBA" id="ARBA00012438"/>
    </source>
</evidence>
<keyword evidence="10" id="KW-0472">Membrane</keyword>
<evidence type="ECO:0000256" key="1">
    <source>
        <dbReference type="ARBA" id="ARBA00000085"/>
    </source>
</evidence>
<reference evidence="12 13" key="1">
    <citation type="submission" date="2019-03" db="EMBL/GenBank/DDBJ databases">
        <title>Genomic Encyclopedia of Type Strains, Phase IV (KMG-IV): sequencing the most valuable type-strain genomes for metagenomic binning, comparative biology and taxonomic classification.</title>
        <authorList>
            <person name="Goeker M."/>
        </authorList>
    </citation>
    <scope>NUCLEOTIDE SEQUENCE [LARGE SCALE GENOMIC DNA]</scope>
    <source>
        <strain evidence="12 13">DSM 46770</strain>
    </source>
</reference>
<dbReference type="RefSeq" id="WP_133739617.1">
    <property type="nucleotide sequence ID" value="NZ_SNYN01000001.1"/>
</dbReference>
<evidence type="ECO:0000256" key="6">
    <source>
        <dbReference type="ARBA" id="ARBA00022777"/>
    </source>
</evidence>
<dbReference type="GO" id="GO:0046983">
    <property type="term" value="F:protein dimerization activity"/>
    <property type="evidence" value="ECO:0007669"/>
    <property type="project" value="InterPro"/>
</dbReference>
<dbReference type="InterPro" id="IPR050482">
    <property type="entry name" value="Sensor_HK_TwoCompSys"/>
</dbReference>
<dbReference type="Gene3D" id="1.20.5.1930">
    <property type="match status" value="1"/>
</dbReference>
<gene>
    <name evidence="12" type="ORF">EV190_101348</name>
</gene>
<keyword evidence="13" id="KW-1185">Reference proteome</keyword>
<keyword evidence="6 12" id="KW-0418">Kinase</keyword>
<dbReference type="AlphaFoldDB" id="A0A4R6VDF4"/>
<evidence type="ECO:0000313" key="13">
    <source>
        <dbReference type="Proteomes" id="UP000295281"/>
    </source>
</evidence>
<keyword evidence="10" id="KW-1133">Transmembrane helix</keyword>
<comment type="catalytic activity">
    <reaction evidence="1">
        <text>ATP + protein L-histidine = ADP + protein N-phospho-L-histidine.</text>
        <dbReference type="EC" id="2.7.13.3"/>
    </reaction>
</comment>
<keyword evidence="5" id="KW-0547">Nucleotide-binding</keyword>
<evidence type="ECO:0000256" key="4">
    <source>
        <dbReference type="ARBA" id="ARBA00022679"/>
    </source>
</evidence>
<keyword evidence="7" id="KW-0067">ATP-binding</keyword>
<evidence type="ECO:0000256" key="7">
    <source>
        <dbReference type="ARBA" id="ARBA00022840"/>
    </source>
</evidence>
<accession>A0A4R6VDF4</accession>
<dbReference type="Gene3D" id="3.30.565.10">
    <property type="entry name" value="Histidine kinase-like ATPase, C-terminal domain"/>
    <property type="match status" value="1"/>
</dbReference>
<keyword evidence="3" id="KW-0597">Phosphoprotein</keyword>
<evidence type="ECO:0000256" key="10">
    <source>
        <dbReference type="SAM" id="Phobius"/>
    </source>
</evidence>
<evidence type="ECO:0000259" key="11">
    <source>
        <dbReference type="SMART" id="SM00387"/>
    </source>
</evidence>
<dbReference type="SMART" id="SM00387">
    <property type="entry name" value="HATPase_c"/>
    <property type="match status" value="1"/>
</dbReference>
<dbReference type="PANTHER" id="PTHR24421">
    <property type="entry name" value="NITRATE/NITRITE SENSOR PROTEIN NARX-RELATED"/>
    <property type="match status" value="1"/>
</dbReference>
<dbReference type="GO" id="GO:0016020">
    <property type="term" value="C:membrane"/>
    <property type="evidence" value="ECO:0007669"/>
    <property type="project" value="InterPro"/>
</dbReference>
<name>A0A4R6VDF4_9ACTN</name>
<evidence type="ECO:0000256" key="9">
    <source>
        <dbReference type="SAM" id="MobiDB-lite"/>
    </source>
</evidence>
<feature type="transmembrane region" description="Helical" evidence="10">
    <location>
        <begin position="439"/>
        <end position="464"/>
    </location>
</feature>
<proteinExistence type="predicted"/>
<evidence type="ECO:0000313" key="12">
    <source>
        <dbReference type="EMBL" id="TDQ55027.1"/>
    </source>
</evidence>
<evidence type="ECO:0000256" key="8">
    <source>
        <dbReference type="ARBA" id="ARBA00023012"/>
    </source>
</evidence>
<dbReference type="OrthoDB" id="227596at2"/>
<feature type="transmembrane region" description="Helical" evidence="10">
    <location>
        <begin position="65"/>
        <end position="92"/>
    </location>
</feature>
<dbReference type="SUPFAM" id="SSF55874">
    <property type="entry name" value="ATPase domain of HSP90 chaperone/DNA topoisomerase II/histidine kinase"/>
    <property type="match status" value="1"/>
</dbReference>
<keyword evidence="4" id="KW-0808">Transferase</keyword>
<keyword evidence="10" id="KW-0812">Transmembrane</keyword>
<feature type="transmembrane region" description="Helical" evidence="10">
    <location>
        <begin position="151"/>
        <end position="169"/>
    </location>
</feature>
<feature type="region of interest" description="Disordered" evidence="9">
    <location>
        <begin position="406"/>
        <end position="432"/>
    </location>
</feature>
<dbReference type="CDD" id="cd16917">
    <property type="entry name" value="HATPase_UhpB-NarQ-NarX-like"/>
    <property type="match status" value="1"/>
</dbReference>
<comment type="caution">
    <text evidence="12">The sequence shown here is derived from an EMBL/GenBank/DDBJ whole genome shotgun (WGS) entry which is preliminary data.</text>
</comment>
<dbReference type="Pfam" id="PF07730">
    <property type="entry name" value="HisKA_3"/>
    <property type="match status" value="1"/>
</dbReference>
<evidence type="ECO:0000256" key="5">
    <source>
        <dbReference type="ARBA" id="ARBA00022741"/>
    </source>
</evidence>
<protein>
    <recommendedName>
        <fullName evidence="2">histidine kinase</fullName>
        <ecNumber evidence="2">2.7.13.3</ecNumber>
    </recommendedName>
</protein>
<dbReference type="InterPro" id="IPR036890">
    <property type="entry name" value="HATPase_C_sf"/>
</dbReference>
<sequence>MRAWWSGSGGRPVRWRTATADLALWASCTGLLAVEVSGLRAAPVPEVVGMALLLAAGFGVRRALPFTALGLAVGAAVLHSAAVVVGAADTFALAYTLPCGALAFLAGRRSERAAPVVALSAAAALTALLVYTAEWVRVGDPRETLTGLTDWALGVLGLVAVVVAPWLLGRYWRWRTELRTAGWETAERMERAREVEAGRARLRERARIATEMHDSLGHDLALIAVRAAALEMTVDGEAPRSAASDLRTAAHGATLRLRAIIGVLREDTGGPDAGPAAEDAAAVVARAVDAGMSVRLVREGPDPDPGAPPGRAVHRVVQEALTNAARHAPGSRVTVRVVREDGAVTVRVHDTGPGAVGAGAGTAGNGSGLDGLRALVEGAGGTFDAGPERRAAGGFAVFARIPDAADAGAPASAEGEGADGPTETERRRSRIRSGARRRLVTALVLPPGLSALVTAAGFLLLWYVGANTVLPREDYARLDVGDDLASVERVLPVFDYRPDPIPGEPPAPPGSACRYYLVRWENGLPPVYRLCFAEGRLAAKDVVARE</sequence>
<evidence type="ECO:0000256" key="3">
    <source>
        <dbReference type="ARBA" id="ARBA00022553"/>
    </source>
</evidence>
<dbReference type="Proteomes" id="UP000295281">
    <property type="component" value="Unassembled WGS sequence"/>
</dbReference>